<organism evidence="1 2">
    <name type="scientific">Bacillus bruguierae</name>
    <dbReference type="NCBI Taxonomy" id="3127667"/>
    <lineage>
        <taxon>Bacteria</taxon>
        <taxon>Bacillati</taxon>
        <taxon>Bacillota</taxon>
        <taxon>Bacilli</taxon>
        <taxon>Bacillales</taxon>
        <taxon>Bacillaceae</taxon>
        <taxon>Bacillus</taxon>
    </lineage>
</organism>
<dbReference type="EMBL" id="JBAWSX010000004">
    <property type="protein sequence ID" value="MEI4801468.1"/>
    <property type="molecule type" value="Genomic_DNA"/>
</dbReference>
<proteinExistence type="predicted"/>
<protein>
    <submittedName>
        <fullName evidence="1">Class I SAM-dependent methyltransferase</fullName>
        <ecNumber evidence="1">2.1.1.-</ecNumber>
    </submittedName>
</protein>
<evidence type="ECO:0000313" key="1">
    <source>
        <dbReference type="EMBL" id="MEI4801468.1"/>
    </source>
</evidence>
<dbReference type="GO" id="GO:0008168">
    <property type="term" value="F:methyltransferase activity"/>
    <property type="evidence" value="ECO:0007669"/>
    <property type="project" value="UniProtKB-KW"/>
</dbReference>
<keyword evidence="1" id="KW-0808">Transferase</keyword>
<reference evidence="1 2" key="1">
    <citation type="submission" date="2024-01" db="EMBL/GenBank/DDBJ databases">
        <title>Seven novel Bacillus-like species.</title>
        <authorList>
            <person name="Liu G."/>
        </authorList>
    </citation>
    <scope>NUCLEOTIDE SEQUENCE [LARGE SCALE GENOMIC DNA]</scope>
    <source>
        <strain evidence="1 2">FJAT-51639</strain>
    </source>
</reference>
<name>A0ABU8FG30_9BACI</name>
<dbReference type="RefSeq" id="WP_336472168.1">
    <property type="nucleotide sequence ID" value="NZ_JBAWSX010000004.1"/>
</dbReference>
<dbReference type="InterPro" id="IPR029063">
    <property type="entry name" value="SAM-dependent_MTases_sf"/>
</dbReference>
<dbReference type="Proteomes" id="UP001372526">
    <property type="component" value="Unassembled WGS sequence"/>
</dbReference>
<accession>A0ABU8FG30</accession>
<dbReference type="GO" id="GO:0032259">
    <property type="term" value="P:methylation"/>
    <property type="evidence" value="ECO:0007669"/>
    <property type="project" value="UniProtKB-KW"/>
</dbReference>
<dbReference type="EC" id="2.1.1.-" evidence="1"/>
<evidence type="ECO:0000313" key="2">
    <source>
        <dbReference type="Proteomes" id="UP001372526"/>
    </source>
</evidence>
<comment type="caution">
    <text evidence="1">The sequence shown here is derived from an EMBL/GenBank/DDBJ whole genome shotgun (WGS) entry which is preliminary data.</text>
</comment>
<sequence>MENNKSIYELLTIVDSIEGWLHFSEQFALLHLPALVDHLYGDIVEIGSYKGKSTIALGLGSSLMSTKKCPIYAIDPFIPNNELYYGNYFDIFWDNIKNHGLEDSVIPIKKYSTEAYDDCPKLIAALFIDGDHEYSSVKHDIIHYTPRVVKGGLIAFHDYGHPHNLGVAQAIHELCMNEDYEYFGLYDTLLIIRKR</sequence>
<gene>
    <name evidence="1" type="ORF">WAZ07_09035</name>
</gene>
<keyword evidence="2" id="KW-1185">Reference proteome</keyword>
<keyword evidence="1" id="KW-0489">Methyltransferase</keyword>
<dbReference type="Gene3D" id="3.40.50.150">
    <property type="entry name" value="Vaccinia Virus protein VP39"/>
    <property type="match status" value="1"/>
</dbReference>
<dbReference type="Pfam" id="PF13578">
    <property type="entry name" value="Methyltransf_24"/>
    <property type="match status" value="1"/>
</dbReference>
<dbReference type="SUPFAM" id="SSF53335">
    <property type="entry name" value="S-adenosyl-L-methionine-dependent methyltransferases"/>
    <property type="match status" value="1"/>
</dbReference>